<dbReference type="PROSITE" id="PS51462">
    <property type="entry name" value="NUDIX"/>
    <property type="match status" value="1"/>
</dbReference>
<keyword evidence="2" id="KW-0378">Hydrolase</keyword>
<dbReference type="GO" id="GO:0016787">
    <property type="term" value="F:hydrolase activity"/>
    <property type="evidence" value="ECO:0007669"/>
    <property type="project" value="UniProtKB-KW"/>
</dbReference>
<dbReference type="RefSeq" id="WP_003456298.1">
    <property type="nucleotide sequence ID" value="NC_008261.1"/>
</dbReference>
<dbReference type="KEGG" id="cpf:CPF_1205"/>
<reference evidence="2 3" key="1">
    <citation type="journal article" date="2006" name="Genome Res.">
        <title>Skewed genomic variability in strains of the toxigenic bacterial pathogen, Clostridium perfringens.</title>
        <authorList>
            <person name="Myers G.S."/>
            <person name="Rasko D.A."/>
            <person name="Cheung J.K."/>
            <person name="Ravel J."/>
            <person name="Seshadri R."/>
            <person name="Deboy R.T."/>
            <person name="Ren Q."/>
            <person name="Varga J."/>
            <person name="Awad M.M."/>
            <person name="Brinkac L.M."/>
            <person name="Daugherty S.C."/>
            <person name="Haft D.H."/>
            <person name="Dodson R.J."/>
            <person name="Madupu R."/>
            <person name="Nelson W.C."/>
            <person name="Rosovitz M.J."/>
            <person name="Sullivan S.A."/>
            <person name="Khouri H."/>
            <person name="Dimitrov G.I."/>
            <person name="Watkins K.L."/>
            <person name="Mulligan S."/>
            <person name="Benton J."/>
            <person name="Radune D."/>
            <person name="Fisher D.J."/>
            <person name="Atkins H.S."/>
            <person name="Hiscox T."/>
            <person name="Jost B.H."/>
            <person name="Billington S.J."/>
            <person name="Songer J.G."/>
            <person name="McClane B.A."/>
            <person name="Titball R.W."/>
            <person name="Rood J.I."/>
            <person name="Melville S.B."/>
            <person name="Paulsen I.T."/>
        </authorList>
    </citation>
    <scope>NUCLEOTIDE SEQUENCE [LARGE SCALE GENOMIC DNA]</scope>
    <source>
        <strain evidence="3">ATCC 13124 / DSM 756 / JCM 1290 / NCIMB 6125 / NCTC 8237 / S 107 / Type A</strain>
    </source>
</reference>
<accession>A0A0H2YNG1</accession>
<dbReference type="InterPro" id="IPR000086">
    <property type="entry name" value="NUDIX_hydrolase_dom"/>
</dbReference>
<dbReference type="STRING" id="195103.CPF_1205"/>
<proteinExistence type="predicted"/>
<protein>
    <submittedName>
        <fullName evidence="2">Hydrolase, NUDIX family</fullName>
    </submittedName>
</protein>
<name>A0A0H2YNG1_CLOP1</name>
<organism evidence="2 3">
    <name type="scientific">Clostridium perfringens (strain ATCC 13124 / DSM 756 / JCM 1290 / NCIMB 6125 / NCTC 8237 / Type A)</name>
    <dbReference type="NCBI Taxonomy" id="195103"/>
    <lineage>
        <taxon>Bacteria</taxon>
        <taxon>Bacillati</taxon>
        <taxon>Bacillota</taxon>
        <taxon>Clostridia</taxon>
        <taxon>Eubacteriales</taxon>
        <taxon>Clostridiaceae</taxon>
        <taxon>Clostridium</taxon>
    </lineage>
</organism>
<feature type="domain" description="Nudix hydrolase" evidence="1">
    <location>
        <begin position="65"/>
        <end position="193"/>
    </location>
</feature>
<sequence length="204" mass="23360">MNKLLKWATEIDSIAQAGLTYSKDVYDIDRFNQLKNIAADIISESTNLELHKVKEVLFEERGYLTPKVDVRAAIIKENKILLVKEKLDGTWSLPGGWADINLSVSENIKKEAYEEAGAKVKPKSIIAILDRNKHNKPLMVQSIYKIFILCDLLDVNFNDNIETETCGFFELNNLPKLSLTRNTKEQIQMCFEAYNNPSFKPKFD</sequence>
<dbReference type="PANTHER" id="PTHR43222">
    <property type="entry name" value="NUDIX HYDROLASE 23"/>
    <property type="match status" value="1"/>
</dbReference>
<dbReference type="Gene3D" id="6.10.250.1120">
    <property type="match status" value="1"/>
</dbReference>
<dbReference type="CDD" id="cd18889">
    <property type="entry name" value="NUDIX_ADPRase"/>
    <property type="match status" value="1"/>
</dbReference>
<evidence type="ECO:0000259" key="1">
    <source>
        <dbReference type="PROSITE" id="PS51462"/>
    </source>
</evidence>
<dbReference type="PaxDb" id="195103-CPF_1205"/>
<gene>
    <name evidence="2" type="ordered locus">CPF_1205</name>
</gene>
<dbReference type="Pfam" id="PF12535">
    <property type="entry name" value="Nudix_N"/>
    <property type="match status" value="1"/>
</dbReference>
<evidence type="ECO:0000313" key="2">
    <source>
        <dbReference type="EMBL" id="ABG82260.1"/>
    </source>
</evidence>
<dbReference type="InterPro" id="IPR015797">
    <property type="entry name" value="NUDIX_hydrolase-like_dom_sf"/>
</dbReference>
<evidence type="ECO:0000313" key="3">
    <source>
        <dbReference type="Proteomes" id="UP000001823"/>
    </source>
</evidence>
<dbReference type="Gene3D" id="3.90.79.10">
    <property type="entry name" value="Nucleoside Triphosphate Pyrophosphohydrolase"/>
    <property type="match status" value="1"/>
</dbReference>
<dbReference type="HOGENOM" id="CLU_082381_1_0_9"/>
<keyword evidence="3" id="KW-1185">Reference proteome</keyword>
<dbReference type="Proteomes" id="UP000001823">
    <property type="component" value="Chromosome"/>
</dbReference>
<dbReference type="EMBL" id="CP000246">
    <property type="protein sequence ID" value="ABG82260.1"/>
    <property type="molecule type" value="Genomic_DNA"/>
</dbReference>
<dbReference type="PANTHER" id="PTHR43222:SF2">
    <property type="entry name" value="NUDIX HYDROLASE 23, CHLOROPLASTIC"/>
    <property type="match status" value="1"/>
</dbReference>
<dbReference type="Pfam" id="PF00293">
    <property type="entry name" value="NUDIX"/>
    <property type="match status" value="1"/>
</dbReference>
<dbReference type="GeneID" id="93002517"/>
<dbReference type="SUPFAM" id="SSF55811">
    <property type="entry name" value="Nudix"/>
    <property type="match status" value="1"/>
</dbReference>
<dbReference type="InterPro" id="IPR059176">
    <property type="entry name" value="UDP-X_N"/>
</dbReference>
<dbReference type="eggNOG" id="COG1051">
    <property type="taxonomic scope" value="Bacteria"/>
</dbReference>
<dbReference type="AlphaFoldDB" id="A0A0H2YNG1"/>